<proteinExistence type="predicted"/>
<dbReference type="Proteomes" id="UP000422221">
    <property type="component" value="Unassembled WGS sequence"/>
</dbReference>
<evidence type="ECO:0000313" key="2">
    <source>
        <dbReference type="EMBL" id="KAA3761971.1"/>
    </source>
</evidence>
<reference evidence="2 3" key="1">
    <citation type="journal article" date="2019" name="Nat. Med.">
        <title>A library of human gut bacterial isolates paired with longitudinal multiomics data enables mechanistic microbiome research.</title>
        <authorList>
            <person name="Poyet M."/>
            <person name="Groussin M."/>
            <person name="Gibbons S.M."/>
            <person name="Avila-Pacheco J."/>
            <person name="Jiang X."/>
            <person name="Kearney S.M."/>
            <person name="Perrotta A.R."/>
            <person name="Berdy B."/>
            <person name="Zhao S."/>
            <person name="Lieberman T.D."/>
            <person name="Swanson P.K."/>
            <person name="Smith M."/>
            <person name="Roesemann S."/>
            <person name="Alexander J.E."/>
            <person name="Rich S.A."/>
            <person name="Livny J."/>
            <person name="Vlamakis H."/>
            <person name="Clish C."/>
            <person name="Bullock K."/>
            <person name="Deik A."/>
            <person name="Scott J."/>
            <person name="Pierce K.A."/>
            <person name="Xavier R.J."/>
            <person name="Alm E.J."/>
        </authorList>
    </citation>
    <scope>NUCLEOTIDE SEQUENCE [LARGE SCALE GENOMIC DNA]</scope>
    <source>
        <strain evidence="2 3">BIOML-A10</strain>
    </source>
</reference>
<name>A0A7J4XGB4_9BACE</name>
<accession>A0A7J4XGB4</accession>
<evidence type="ECO:0000313" key="3">
    <source>
        <dbReference type="Proteomes" id="UP000422221"/>
    </source>
</evidence>
<protein>
    <recommendedName>
        <fullName evidence="4">T9SS type A sorting domain-containing protein</fullName>
    </recommendedName>
</protein>
<organism evidence="2 3">
    <name type="scientific">Bacteroides salyersiae</name>
    <dbReference type="NCBI Taxonomy" id="291644"/>
    <lineage>
        <taxon>Bacteria</taxon>
        <taxon>Pseudomonadati</taxon>
        <taxon>Bacteroidota</taxon>
        <taxon>Bacteroidia</taxon>
        <taxon>Bacteroidales</taxon>
        <taxon>Bacteroidaceae</taxon>
        <taxon>Bacteroides</taxon>
    </lineage>
</organism>
<feature type="signal peptide" evidence="1">
    <location>
        <begin position="1"/>
        <end position="21"/>
    </location>
</feature>
<keyword evidence="1" id="KW-0732">Signal</keyword>
<comment type="caution">
    <text evidence="2">The sequence shown here is derived from an EMBL/GenBank/DDBJ whole genome shotgun (WGS) entry which is preliminary data.</text>
</comment>
<dbReference type="Gene3D" id="1.20.1270.90">
    <property type="entry name" value="AF1782-like"/>
    <property type="match status" value="7"/>
</dbReference>
<sequence length="1405" mass="150733">MRKLQSLILVLMCLLAQQMFAEPITNPATGKAYLIAHSSGYLLSLDGTAFKMMSPGASTMQKFEFVPVIGEEGVYNIKEVSSGQYIMSDGYYTPILGGDTADDLAKFKLLPAYDDYVKLQNVGMFAKNSQKSCLGTDDNNENSGVYADKSGTDGKHYWTLSEAPEGAITIALENAIKTAEELLDKAPVGDGIGQYPQIAFDALKAAITTAKGFLDSDDQSAVNAAVGTLNEAVSVFNASQKIIDVDPTKKYYFVHFPTNLLLNVENSEATIKSPSASDAQKFTLVEATGEKNIYNIRLADGSYITRNGWRVQTGSNPDVDGAKFIIELANSAKKLLRFKEYKTGNGYLGTDELTEGSGVYANKGDVEKSWWTLMEVRDGELITSTLEKAISEAEKLLADAVVGNLSGNYPQEVVDILQAAIAAAHEALNATEQTEINAAAKELNEAIGQFKNGQIVIKTDPEKQYYLIHYSSNLLLGVSGAGLSVQTPVASDAQKFRLIEVEGEKNVYNLQLSDGRYVTRNGWRIQIGNDPTSSEAKFTAELVSVQEGTVRFREYTGVNFLGTDNMTDGSEVYGNKGNVGNSWWIVKEAVEGELITFGLENIISKAEKIVAGAVVGEAIGNYPQKAVDALNVAIAAAKDVVKSATDQSEITAAIDALNGAVGKFLSSEIFVTDGGKVRVQGRKRNGFFNVAETAVTQVSNMTSGNVGEHFELVRNEDGSYLIKNGDLYMNTDFTMGSSNISWNVKYETSVDGVKYYNIFPAVDASTCIGDNRGEGWNLQTFAAGNDALQFHFVVVDLPHDPNRFALEAAIAKARNTLANIDRGSEIGQWSDKKCEDFETVIVKAETLTGATQEEVNAMTSELQKAENNFLANPNSVIKDELEALLVTAREKAAAAVVGIEVGQFFQTAIETFEAKITEYQNKANKVSEQSECDVLTEEFRTIVEAFAGHTGEQTVKAVLDDAIQSAEALYESLKDNVGTDKGQRPQEVVDAFKTAIEAVKAITEPVIGDLNTLQEARRAFINGALTVDRKALHTAIATADVDEFKELAAGTFDGQYPQEKIDAFNAALTAAKEADTDLSKTQAEVDACTKALNDALKALKDAKIVIVFTNLDAALVIAEPALASVTIIGEGEGQCPQSVIDALKTVIDGVKAIDRKAISQADVDTRTGELNAAVATFKTALVASTGLQALIDKAQAQLDASVEGFKPGNYPVTARSQYRKAIEAARAAIDVVEVSQADLLAAVEALKAAIAKFESAVIAPNDLTELNAAIAETDAFIAAHGDGFTALNVALAKAKAVVENPDNYAKSDVTKILQDLQKALKAAQTSVGIRDTRLTSLTMYDVDGTLFIEGLDGKCRISVYATGGKMVSSVETVENIYSVSALNAGTYVVTIQGDNITGSRVVVIK</sequence>
<dbReference type="EMBL" id="VWMK01000016">
    <property type="protein sequence ID" value="KAA3761971.1"/>
    <property type="molecule type" value="Genomic_DNA"/>
</dbReference>
<evidence type="ECO:0008006" key="4">
    <source>
        <dbReference type="Google" id="ProtNLM"/>
    </source>
</evidence>
<dbReference type="Pfam" id="PF07554">
    <property type="entry name" value="FIVAR"/>
    <property type="match status" value="7"/>
</dbReference>
<evidence type="ECO:0000256" key="1">
    <source>
        <dbReference type="SAM" id="SignalP"/>
    </source>
</evidence>
<gene>
    <name evidence="2" type="ORF">F3F73_15740</name>
</gene>
<feature type="chain" id="PRO_5029807092" description="T9SS type A sorting domain-containing protein" evidence="1">
    <location>
        <begin position="22"/>
        <end position="1405"/>
    </location>
</feature>
<dbReference type="RefSeq" id="WP_007478252.1">
    <property type="nucleotide sequence ID" value="NZ_CP081899.1"/>
</dbReference>